<evidence type="ECO:0000313" key="14">
    <source>
        <dbReference type="Proteomes" id="UP000230750"/>
    </source>
</evidence>
<dbReference type="AlphaFoldDB" id="A0A2G8L7V4"/>
<evidence type="ECO:0000256" key="2">
    <source>
        <dbReference type="ARBA" id="ARBA00004572"/>
    </source>
</evidence>
<proteinExistence type="inferred from homology"/>
<dbReference type="Pfam" id="PF14852">
    <property type="entry name" value="Fis1_TPR_N"/>
    <property type="match status" value="1"/>
</dbReference>
<evidence type="ECO:0000256" key="11">
    <source>
        <dbReference type="PROSITE-ProRule" id="PRU00339"/>
    </source>
</evidence>
<reference evidence="13 14" key="1">
    <citation type="journal article" date="2017" name="PLoS Biol.">
        <title>The sea cucumber genome provides insights into morphological evolution and visceral regeneration.</title>
        <authorList>
            <person name="Zhang X."/>
            <person name="Sun L."/>
            <person name="Yuan J."/>
            <person name="Sun Y."/>
            <person name="Gao Y."/>
            <person name="Zhang L."/>
            <person name="Li S."/>
            <person name="Dai H."/>
            <person name="Hamel J.F."/>
            <person name="Liu C."/>
            <person name="Yu Y."/>
            <person name="Liu S."/>
            <person name="Lin W."/>
            <person name="Guo K."/>
            <person name="Jin S."/>
            <person name="Xu P."/>
            <person name="Storey K.B."/>
            <person name="Huan P."/>
            <person name="Zhang T."/>
            <person name="Zhou Y."/>
            <person name="Zhang J."/>
            <person name="Lin C."/>
            <person name="Li X."/>
            <person name="Xing L."/>
            <person name="Huo D."/>
            <person name="Sun M."/>
            <person name="Wang L."/>
            <person name="Mercier A."/>
            <person name="Li F."/>
            <person name="Yang H."/>
            <person name="Xiang J."/>
        </authorList>
    </citation>
    <scope>NUCLEOTIDE SEQUENCE [LARGE SCALE GENOMIC DNA]</scope>
    <source>
        <strain evidence="13">Shaxun</strain>
        <tissue evidence="13">Muscle</tissue>
    </source>
</reference>
<dbReference type="STRING" id="307972.A0A2G8L7V4"/>
<accession>A0A2G8L7V4</accession>
<organism evidence="13 14">
    <name type="scientific">Stichopus japonicus</name>
    <name type="common">Sea cucumber</name>
    <dbReference type="NCBI Taxonomy" id="307972"/>
    <lineage>
        <taxon>Eukaryota</taxon>
        <taxon>Metazoa</taxon>
        <taxon>Echinodermata</taxon>
        <taxon>Eleutherozoa</taxon>
        <taxon>Echinozoa</taxon>
        <taxon>Holothuroidea</taxon>
        <taxon>Aspidochirotacea</taxon>
        <taxon>Aspidochirotida</taxon>
        <taxon>Stichopodidae</taxon>
        <taxon>Apostichopus</taxon>
    </lineage>
</organism>
<dbReference type="InterPro" id="IPR016543">
    <property type="entry name" value="Fis1"/>
</dbReference>
<dbReference type="OrthoDB" id="421154at2759"/>
<keyword evidence="9 12" id="KW-0472">Membrane</keyword>
<keyword evidence="4 12" id="KW-0812">Transmembrane</keyword>
<comment type="caution">
    <text evidence="13">The sequence shown here is derived from an EMBL/GenBank/DDBJ whole genome shotgun (WGS) entry which is preliminary data.</text>
</comment>
<dbReference type="GO" id="GO:0043653">
    <property type="term" value="P:mitochondrial fragmentation involved in apoptotic process"/>
    <property type="evidence" value="ECO:0007669"/>
    <property type="project" value="TreeGrafter"/>
</dbReference>
<dbReference type="FunFam" id="1.25.40.10:FF:000147">
    <property type="entry name" value="Mitochondrial fission 1 protein"/>
    <property type="match status" value="1"/>
</dbReference>
<dbReference type="InterPro" id="IPR036691">
    <property type="entry name" value="Endo/exonu/phosph_ase_sf"/>
</dbReference>
<dbReference type="GO" id="GO:0005778">
    <property type="term" value="C:peroxisomal membrane"/>
    <property type="evidence" value="ECO:0007669"/>
    <property type="project" value="UniProtKB-SubCell"/>
</dbReference>
<dbReference type="EMBL" id="MRZV01000179">
    <property type="protein sequence ID" value="PIK56332.1"/>
    <property type="molecule type" value="Genomic_DNA"/>
</dbReference>
<comment type="subcellular location">
    <subcellularLocation>
        <location evidence="2">Mitochondrion outer membrane</location>
        <topology evidence="2">Single-pass membrane protein</topology>
    </subcellularLocation>
    <subcellularLocation>
        <location evidence="1">Peroxisome membrane</location>
        <topology evidence="1">Single-pass membrane protein</topology>
    </subcellularLocation>
</comment>
<evidence type="ECO:0000256" key="12">
    <source>
        <dbReference type="SAM" id="Phobius"/>
    </source>
</evidence>
<dbReference type="CDD" id="cd12212">
    <property type="entry name" value="Fis1"/>
    <property type="match status" value="1"/>
</dbReference>
<dbReference type="SUPFAM" id="SSF48452">
    <property type="entry name" value="TPR-like"/>
    <property type="match status" value="1"/>
</dbReference>
<keyword evidence="7 12" id="KW-1133">Transmembrane helix</keyword>
<keyword evidence="11" id="KW-0802">TPR repeat</keyword>
<dbReference type="InterPro" id="IPR028061">
    <property type="entry name" value="Fis1_TPR_C"/>
</dbReference>
<evidence type="ECO:0000256" key="10">
    <source>
        <dbReference type="ARBA" id="ARBA00023140"/>
    </source>
</evidence>
<evidence type="ECO:0000256" key="1">
    <source>
        <dbReference type="ARBA" id="ARBA00004549"/>
    </source>
</evidence>
<dbReference type="InterPro" id="IPR033745">
    <property type="entry name" value="Fis1_cytosol"/>
</dbReference>
<gene>
    <name evidence="13" type="ORF">BSL78_06775</name>
</gene>
<evidence type="ECO:0000256" key="6">
    <source>
        <dbReference type="ARBA" id="ARBA00022787"/>
    </source>
</evidence>
<evidence type="ECO:0000256" key="4">
    <source>
        <dbReference type="ARBA" id="ARBA00022692"/>
    </source>
</evidence>
<dbReference type="GO" id="GO:0000266">
    <property type="term" value="P:mitochondrial fission"/>
    <property type="evidence" value="ECO:0007669"/>
    <property type="project" value="InterPro"/>
</dbReference>
<dbReference type="PANTHER" id="PTHR13247">
    <property type="entry name" value="TETRATRICOPEPTIDE REPEAT PROTEIN 11 TPR REPEAT PROTEIN 11"/>
    <property type="match status" value="1"/>
</dbReference>
<feature type="repeat" description="TPR" evidence="11">
    <location>
        <begin position="68"/>
        <end position="101"/>
    </location>
</feature>
<dbReference type="InterPro" id="IPR019734">
    <property type="entry name" value="TPR_rpt"/>
</dbReference>
<dbReference type="Proteomes" id="UP000230750">
    <property type="component" value="Unassembled WGS sequence"/>
</dbReference>
<sequence length="368" mass="41274">MDKLVVDMKAKKRFEQSYNSELARGKVSSRTQFEYGWCLVRSAYTNDIKKGTILMEELLQGGSQQIQRDCLFYLGVGHYRLKNFTKALQFVKGLLQIEPNNHQAKDLEILIKKKMNKDGLFGMAMIGGAAVVIGVDVYRFVGCVVTVCIVSHGNGEVFHNGHRTVFYYTPSELRAIGTRCAVGTGLPDMRLPKEMRRRKRGKAGGVKRRNSQCKNRPYLPSIIMGNVQSLSNKMDELCASVRYLSDFRNTCIVSLTETWLTGNHSDDHVNIDGFQLVRGDRDLEAAVCTVYIPDKSVAKAGSAELIKAIQDLEAKAPDALVVVNGDFNHGSMKHPGLRFYQHVNCPTRGNRLWTFVTPTSKTLMYHPS</sequence>
<dbReference type="PANTHER" id="PTHR13247:SF0">
    <property type="entry name" value="MITOCHONDRIAL FISSION 1 PROTEIN"/>
    <property type="match status" value="1"/>
</dbReference>
<keyword evidence="14" id="KW-1185">Reference proteome</keyword>
<keyword evidence="5" id="KW-0053">Apoptosis</keyword>
<comment type="similarity">
    <text evidence="3">Belongs to the FIS1 family.</text>
</comment>
<dbReference type="GO" id="GO:0000422">
    <property type="term" value="P:autophagy of mitochondrion"/>
    <property type="evidence" value="ECO:0007669"/>
    <property type="project" value="TreeGrafter"/>
</dbReference>
<dbReference type="SUPFAM" id="SSF56219">
    <property type="entry name" value="DNase I-like"/>
    <property type="match status" value="1"/>
</dbReference>
<name>A0A2G8L7V4_STIJA</name>
<evidence type="ECO:0000256" key="7">
    <source>
        <dbReference type="ARBA" id="ARBA00022989"/>
    </source>
</evidence>
<evidence type="ECO:0000256" key="3">
    <source>
        <dbReference type="ARBA" id="ARBA00008937"/>
    </source>
</evidence>
<dbReference type="InterPro" id="IPR028058">
    <property type="entry name" value="Fis1_TPR_N"/>
</dbReference>
<dbReference type="Gene3D" id="1.25.40.10">
    <property type="entry name" value="Tetratricopeptide repeat domain"/>
    <property type="match status" value="1"/>
</dbReference>
<evidence type="ECO:0000256" key="9">
    <source>
        <dbReference type="ARBA" id="ARBA00023136"/>
    </source>
</evidence>
<dbReference type="GO" id="GO:0005741">
    <property type="term" value="C:mitochondrial outer membrane"/>
    <property type="evidence" value="ECO:0007669"/>
    <property type="project" value="UniProtKB-SubCell"/>
</dbReference>
<evidence type="ECO:0000313" key="13">
    <source>
        <dbReference type="EMBL" id="PIK56332.1"/>
    </source>
</evidence>
<dbReference type="GO" id="GO:0016559">
    <property type="term" value="P:peroxisome fission"/>
    <property type="evidence" value="ECO:0007669"/>
    <property type="project" value="TreeGrafter"/>
</dbReference>
<keyword evidence="8" id="KW-0496">Mitochondrion</keyword>
<dbReference type="PROSITE" id="PS50005">
    <property type="entry name" value="TPR"/>
    <property type="match status" value="1"/>
</dbReference>
<dbReference type="InterPro" id="IPR011990">
    <property type="entry name" value="TPR-like_helical_dom_sf"/>
</dbReference>
<evidence type="ECO:0000256" key="5">
    <source>
        <dbReference type="ARBA" id="ARBA00022703"/>
    </source>
</evidence>
<feature type="transmembrane region" description="Helical" evidence="12">
    <location>
        <begin position="120"/>
        <end position="141"/>
    </location>
</feature>
<evidence type="ECO:0000256" key="8">
    <source>
        <dbReference type="ARBA" id="ARBA00023128"/>
    </source>
</evidence>
<keyword evidence="10" id="KW-0576">Peroxisome</keyword>
<keyword evidence="6" id="KW-1000">Mitochondrion outer membrane</keyword>
<dbReference type="Pfam" id="PF14853">
    <property type="entry name" value="Fis1_TPR_C"/>
    <property type="match status" value="1"/>
</dbReference>
<protein>
    <submittedName>
        <fullName evidence="13">Putative mitochondrial fission 1 protein</fullName>
    </submittedName>
</protein>